<dbReference type="InterPro" id="IPR008969">
    <property type="entry name" value="CarboxyPept-like_regulatory"/>
</dbReference>
<dbReference type="Pfam" id="PF13715">
    <property type="entry name" value="CarbopepD_reg_2"/>
    <property type="match status" value="1"/>
</dbReference>
<dbReference type="RefSeq" id="WP_379043722.1">
    <property type="nucleotide sequence ID" value="NZ_JBHULZ010000014.1"/>
</dbReference>
<keyword evidence="3" id="KW-1185">Reference proteome</keyword>
<dbReference type="EMBL" id="JBHULZ010000014">
    <property type="protein sequence ID" value="MFD2696875.1"/>
    <property type="molecule type" value="Genomic_DNA"/>
</dbReference>
<evidence type="ECO:0000313" key="2">
    <source>
        <dbReference type="EMBL" id="MFD2696875.1"/>
    </source>
</evidence>
<name>A0ABW5SE78_9FLAO</name>
<comment type="caution">
    <text evidence="2">The sequence shown here is derived from an EMBL/GenBank/DDBJ whole genome shotgun (WGS) entry which is preliminary data.</text>
</comment>
<feature type="chain" id="PRO_5047148608" evidence="1">
    <location>
        <begin position="24"/>
        <end position="410"/>
    </location>
</feature>
<organism evidence="2 3">
    <name type="scientific">Mesonia sediminis</name>
    <dbReference type="NCBI Taxonomy" id="1703946"/>
    <lineage>
        <taxon>Bacteria</taxon>
        <taxon>Pseudomonadati</taxon>
        <taxon>Bacteroidota</taxon>
        <taxon>Flavobacteriia</taxon>
        <taxon>Flavobacteriales</taxon>
        <taxon>Flavobacteriaceae</taxon>
        <taxon>Mesonia</taxon>
    </lineage>
</organism>
<reference evidence="3" key="1">
    <citation type="journal article" date="2019" name="Int. J. Syst. Evol. Microbiol.">
        <title>The Global Catalogue of Microorganisms (GCM) 10K type strain sequencing project: providing services to taxonomists for standard genome sequencing and annotation.</title>
        <authorList>
            <consortium name="The Broad Institute Genomics Platform"/>
            <consortium name="The Broad Institute Genome Sequencing Center for Infectious Disease"/>
            <person name="Wu L."/>
            <person name="Ma J."/>
        </authorList>
    </citation>
    <scope>NUCLEOTIDE SEQUENCE [LARGE SCALE GENOMIC DNA]</scope>
    <source>
        <strain evidence="3">KCTC 42255</strain>
    </source>
</reference>
<protein>
    <submittedName>
        <fullName evidence="2">Carboxypeptidase-like regulatory domain-containing protein</fullName>
    </submittedName>
</protein>
<sequence>MFKNKFIYLTFFISFLFGFDSIAQNNLEIAGYVYDQSNQNPVAQAQVEIEQLNISTVTNTEGYFKLKYTPRQDLAFLTVNALGYKSKKISLSDISKTEPVKIFLNSQTNMLPAVEMFSVQNLQELVKKSIAAHHKFAQENTQFQTAFYRETIKKSKRPVSLAESVIRLVRPGEKSFKKDKIAIYKARKITDYDRLDTLAFKMQGGPYATLYTDIITYNDKFFDTQALDLLELKFLGRTQLSGEPVIEVGFKEKIKDEVWFSGSFFIHEKEQVLVQLHYTLNVEDRKKAARYFVSKRPRKVKVYPEQINYEVHYFRDQNIWRFGYSQVIAEFTVNKKGKLFNTKYSSQSELLVTKYQQGDFNLDRKDFIRENFILIDDKTGFEEASFWGENNIIEPDKSILNAIEKIRAQL</sequence>
<keyword evidence="1" id="KW-0732">Signal</keyword>
<proteinExistence type="predicted"/>
<accession>A0ABW5SE78</accession>
<evidence type="ECO:0000256" key="1">
    <source>
        <dbReference type="SAM" id="SignalP"/>
    </source>
</evidence>
<dbReference type="SUPFAM" id="SSF49464">
    <property type="entry name" value="Carboxypeptidase regulatory domain-like"/>
    <property type="match status" value="1"/>
</dbReference>
<dbReference type="Proteomes" id="UP001597357">
    <property type="component" value="Unassembled WGS sequence"/>
</dbReference>
<dbReference type="Gene3D" id="2.60.40.1120">
    <property type="entry name" value="Carboxypeptidase-like, regulatory domain"/>
    <property type="match status" value="1"/>
</dbReference>
<gene>
    <name evidence="2" type="ORF">ACFSQ0_02630</name>
</gene>
<feature type="signal peptide" evidence="1">
    <location>
        <begin position="1"/>
        <end position="23"/>
    </location>
</feature>
<evidence type="ECO:0000313" key="3">
    <source>
        <dbReference type="Proteomes" id="UP001597357"/>
    </source>
</evidence>